<feature type="compositionally biased region" description="Polar residues" evidence="1">
    <location>
        <begin position="31"/>
        <end position="43"/>
    </location>
</feature>
<protein>
    <submittedName>
        <fullName evidence="2">Uncharacterized protein</fullName>
    </submittedName>
</protein>
<dbReference type="Proteomes" id="UP000053617">
    <property type="component" value="Unassembled WGS sequence"/>
</dbReference>
<proteinExistence type="predicted"/>
<dbReference type="OrthoDB" id="3945172at2759"/>
<feature type="compositionally biased region" description="Basic and acidic residues" evidence="1">
    <location>
        <begin position="124"/>
        <end position="137"/>
    </location>
</feature>
<organism evidence="2 3">
    <name type="scientific">Rhinocladiella mackenziei CBS 650.93</name>
    <dbReference type="NCBI Taxonomy" id="1442369"/>
    <lineage>
        <taxon>Eukaryota</taxon>
        <taxon>Fungi</taxon>
        <taxon>Dikarya</taxon>
        <taxon>Ascomycota</taxon>
        <taxon>Pezizomycotina</taxon>
        <taxon>Eurotiomycetes</taxon>
        <taxon>Chaetothyriomycetidae</taxon>
        <taxon>Chaetothyriales</taxon>
        <taxon>Herpotrichiellaceae</taxon>
        <taxon>Rhinocladiella</taxon>
    </lineage>
</organism>
<dbReference type="GeneID" id="25294379"/>
<accession>A0A0D2IQI3</accession>
<dbReference type="VEuPathDB" id="FungiDB:Z518_06308"/>
<name>A0A0D2IQI3_9EURO</name>
<keyword evidence="3" id="KW-1185">Reference proteome</keyword>
<feature type="compositionally biased region" description="Basic and acidic residues" evidence="1">
    <location>
        <begin position="54"/>
        <end position="113"/>
    </location>
</feature>
<dbReference type="AlphaFoldDB" id="A0A0D2IQI3"/>
<sequence>MSHLLFSQSRALPSSCTAPRRAFPTVVARTLPSSTRKSATQYRAASKPGWTGHTTHDHAVNRSRHDAHDVQAEASRHGMAEYNKHHTEEERSGSDAISRKDEKQSNRRAKEENPEAPEPVIGMNEERGTALECSPEKEWDDVLLTLTS</sequence>
<reference evidence="2 3" key="1">
    <citation type="submission" date="2015-01" db="EMBL/GenBank/DDBJ databases">
        <title>The Genome Sequence of Rhinocladiella mackenzie CBS 650.93.</title>
        <authorList>
            <consortium name="The Broad Institute Genomics Platform"/>
            <person name="Cuomo C."/>
            <person name="de Hoog S."/>
            <person name="Gorbushina A."/>
            <person name="Stielow B."/>
            <person name="Teixiera M."/>
            <person name="Abouelleil A."/>
            <person name="Chapman S.B."/>
            <person name="Priest M."/>
            <person name="Young S.K."/>
            <person name="Wortman J."/>
            <person name="Nusbaum C."/>
            <person name="Birren B."/>
        </authorList>
    </citation>
    <scope>NUCLEOTIDE SEQUENCE [LARGE SCALE GENOMIC DNA]</scope>
    <source>
        <strain evidence="2 3">CBS 650.93</strain>
    </source>
</reference>
<evidence type="ECO:0000313" key="3">
    <source>
        <dbReference type="Proteomes" id="UP000053617"/>
    </source>
</evidence>
<gene>
    <name evidence="2" type="ORF">Z518_06308</name>
</gene>
<dbReference type="HOGENOM" id="CLU_120062_0_1_1"/>
<evidence type="ECO:0000256" key="1">
    <source>
        <dbReference type="SAM" id="MobiDB-lite"/>
    </source>
</evidence>
<evidence type="ECO:0000313" key="2">
    <source>
        <dbReference type="EMBL" id="KIX05436.1"/>
    </source>
</evidence>
<dbReference type="EMBL" id="KN847478">
    <property type="protein sequence ID" value="KIX05436.1"/>
    <property type="molecule type" value="Genomic_DNA"/>
</dbReference>
<feature type="region of interest" description="Disordered" evidence="1">
    <location>
        <begin position="27"/>
        <end position="148"/>
    </location>
</feature>
<dbReference type="RefSeq" id="XP_013272572.1">
    <property type="nucleotide sequence ID" value="XM_013417118.1"/>
</dbReference>